<evidence type="ECO:0000313" key="3">
    <source>
        <dbReference type="EMBL" id="RHL56913.1"/>
    </source>
</evidence>
<feature type="domain" description="Minor fimbrium subunit Mfa1 C-terminal" evidence="2">
    <location>
        <begin position="369"/>
        <end position="437"/>
    </location>
</feature>
<reference evidence="3 4" key="1">
    <citation type="submission" date="2018-08" db="EMBL/GenBank/DDBJ databases">
        <title>A genome reference for cultivated species of the human gut microbiota.</title>
        <authorList>
            <person name="Zou Y."/>
            <person name="Xue W."/>
            <person name="Luo G."/>
        </authorList>
    </citation>
    <scope>NUCLEOTIDE SEQUENCE [LARGE SCALE GENOMIC DNA]</scope>
    <source>
        <strain evidence="3 4">AF37-12</strain>
    </source>
</reference>
<dbReference type="InterPro" id="IPR029140">
    <property type="entry name" value="Mfa1_C"/>
</dbReference>
<comment type="caution">
    <text evidence="3">The sequence shown here is derived from an EMBL/GenBank/DDBJ whole genome shotgun (WGS) entry which is preliminary data.</text>
</comment>
<accession>A0A415LYH8</accession>
<dbReference type="GO" id="GO:0009418">
    <property type="term" value="C:pilus shaft"/>
    <property type="evidence" value="ECO:0007669"/>
    <property type="project" value="InterPro"/>
</dbReference>
<sequence length="442" mass="48005">MCNPKKRIIASHIKIKTKMKVKNLLLAGLAVAAMTACSNNDEIVENGIQTTGEEASMQINLKFADQGTRAVSGEPDEGADFERESSTVTAIIVYPNSTKNKVYKNLTLVEGSNKTYKTEAFSVEAANGVNVYAIINYDADKANALAATADLTELTVGAQSLPDKGLAYIAETVAKENAFLMSGSTAEPIDIEAGSTTNVAPITVDRVAAKLDELTNLSEAFTIENGDKIYNTTGKAVSVKLEGFSFSNLSSDSYIFGGKTSASSWLQQYIPATGTATDATYRWITEGVTYCLENNTIANPTRVHYKGQVCLDETPINEDFFIRAITFDGVTTYRLFTTWDALTTYYDNAAITALDPSNPADLAKYGIMKYLGGICYYEADIKTYAPTESTSVLRNNWYQLTVNKITKIGLPTPAPEPTPDATMLTIETTVKPWTIQVNGYDL</sequence>
<name>A0A415LYH8_BACT4</name>
<dbReference type="AlphaFoldDB" id="A0A415LYH8"/>
<evidence type="ECO:0000256" key="1">
    <source>
        <dbReference type="SAM" id="SignalP"/>
    </source>
</evidence>
<keyword evidence="1" id="KW-0732">Signal</keyword>
<protein>
    <recommendedName>
        <fullName evidence="2">Minor fimbrium subunit Mfa1 C-terminal domain-containing protein</fullName>
    </recommendedName>
</protein>
<dbReference type="NCBIfam" id="NF038041">
    <property type="entry name" value="fim_Mfa1_fam"/>
    <property type="match status" value="1"/>
</dbReference>
<feature type="signal peptide" evidence="1">
    <location>
        <begin position="1"/>
        <end position="32"/>
    </location>
</feature>
<gene>
    <name evidence="3" type="ORF">DW011_16100</name>
</gene>
<dbReference type="EMBL" id="QROV01000018">
    <property type="protein sequence ID" value="RHL56913.1"/>
    <property type="molecule type" value="Genomic_DNA"/>
</dbReference>
<dbReference type="Proteomes" id="UP000283616">
    <property type="component" value="Unassembled WGS sequence"/>
</dbReference>
<proteinExistence type="predicted"/>
<evidence type="ECO:0000313" key="4">
    <source>
        <dbReference type="Proteomes" id="UP000283616"/>
    </source>
</evidence>
<evidence type="ECO:0000259" key="2">
    <source>
        <dbReference type="Pfam" id="PF15495"/>
    </source>
</evidence>
<dbReference type="Pfam" id="PF15495">
    <property type="entry name" value="Fimbrillin_C"/>
    <property type="match status" value="1"/>
</dbReference>
<dbReference type="InterPro" id="IPR047786">
    <property type="entry name" value="Mfa1_fim"/>
</dbReference>
<dbReference type="Gene3D" id="2.60.40.3690">
    <property type="match status" value="1"/>
</dbReference>
<organism evidence="3 4">
    <name type="scientific">Bacteroides thetaiotaomicron</name>
    <dbReference type="NCBI Taxonomy" id="818"/>
    <lineage>
        <taxon>Bacteria</taxon>
        <taxon>Pseudomonadati</taxon>
        <taxon>Bacteroidota</taxon>
        <taxon>Bacteroidia</taxon>
        <taxon>Bacteroidales</taxon>
        <taxon>Bacteroidaceae</taxon>
        <taxon>Bacteroides</taxon>
    </lineage>
</organism>
<feature type="chain" id="PRO_5019551061" description="Minor fimbrium subunit Mfa1 C-terminal domain-containing protein" evidence="1">
    <location>
        <begin position="33"/>
        <end position="442"/>
    </location>
</feature>